<sequence>MKLKICGIKDEQNAKQLSALEVDFLGLIFSKSPRQVDLKKAKRLCEIIHQNSKKAIGVFVDESLDFILKAVETAKLDGVQIYDLISKSMFELFKEKKLFVLQVIRVGERLELPNAIYADMILFDTKGQFKGGNGVRFDWTLLKNFKKDFAIAGGIGLENIQELKKLQPKIVDVNSKFENAEGLKDVEKIKQFIRELKK</sequence>
<evidence type="ECO:0000256" key="3">
    <source>
        <dbReference type="ARBA" id="ARBA00012572"/>
    </source>
</evidence>
<keyword evidence="5 9" id="KW-0028">Amino-acid biosynthesis</keyword>
<evidence type="ECO:0000313" key="12">
    <source>
        <dbReference type="Proteomes" id="UP000192902"/>
    </source>
</evidence>
<dbReference type="STRING" id="1121267.CCUN_1633"/>
<evidence type="ECO:0000256" key="1">
    <source>
        <dbReference type="ARBA" id="ARBA00001164"/>
    </source>
</evidence>
<dbReference type="InterPro" id="IPR011060">
    <property type="entry name" value="RibuloseP-bd_barrel"/>
</dbReference>
<evidence type="ECO:0000313" key="11">
    <source>
        <dbReference type="EMBL" id="ARJ57212.1"/>
    </source>
</evidence>
<dbReference type="InterPro" id="IPR001240">
    <property type="entry name" value="PRAI_dom"/>
</dbReference>
<evidence type="ECO:0000256" key="8">
    <source>
        <dbReference type="ARBA" id="ARBA00023235"/>
    </source>
</evidence>
<proteinExistence type="inferred from homology"/>
<reference evidence="11 12" key="1">
    <citation type="submission" date="2017-04" db="EMBL/GenBank/DDBJ databases">
        <title>Complete genome sequence of the Campylobacter cuniculorum type strain LMG24588.</title>
        <authorList>
            <person name="Miller W.G."/>
            <person name="Yee E."/>
            <person name="Revez J."/>
            <person name="Bono J.L."/>
            <person name="Rossi M."/>
        </authorList>
    </citation>
    <scope>NUCLEOTIDE SEQUENCE [LARGE SCALE GENOMIC DNA]</scope>
    <source>
        <strain evidence="11 12">LMG 24588</strain>
    </source>
</reference>
<evidence type="ECO:0000256" key="7">
    <source>
        <dbReference type="ARBA" id="ARBA00023141"/>
    </source>
</evidence>
<dbReference type="KEGG" id="ccun:CCUN_1633"/>
<comment type="catalytic activity">
    <reaction evidence="1 9">
        <text>N-(5-phospho-beta-D-ribosyl)anthranilate = 1-(2-carboxyphenylamino)-1-deoxy-D-ribulose 5-phosphate</text>
        <dbReference type="Rhea" id="RHEA:21540"/>
        <dbReference type="ChEBI" id="CHEBI:18277"/>
        <dbReference type="ChEBI" id="CHEBI:58613"/>
        <dbReference type="EC" id="5.3.1.24"/>
    </reaction>
</comment>
<protein>
    <recommendedName>
        <fullName evidence="4 9">N-(5'-phosphoribosyl)anthranilate isomerase</fullName>
        <shortName evidence="9">PRAI</shortName>
        <ecNumber evidence="3 9">5.3.1.24</ecNumber>
    </recommendedName>
</protein>
<keyword evidence="6 9" id="KW-0822">Tryptophan biosynthesis</keyword>
<comment type="similarity">
    <text evidence="9">Belongs to the TrpF family.</text>
</comment>
<dbReference type="eggNOG" id="COG0135">
    <property type="taxonomic scope" value="Bacteria"/>
</dbReference>
<dbReference type="GO" id="GO:0000162">
    <property type="term" value="P:L-tryptophan biosynthetic process"/>
    <property type="evidence" value="ECO:0007669"/>
    <property type="project" value="UniProtKB-UniRule"/>
</dbReference>
<dbReference type="CDD" id="cd00405">
    <property type="entry name" value="PRAI"/>
    <property type="match status" value="1"/>
</dbReference>
<dbReference type="OrthoDB" id="9796196at2"/>
<keyword evidence="8 9" id="KW-0413">Isomerase</keyword>
<dbReference type="InterPro" id="IPR013785">
    <property type="entry name" value="Aldolase_TIM"/>
</dbReference>
<evidence type="ECO:0000256" key="5">
    <source>
        <dbReference type="ARBA" id="ARBA00022605"/>
    </source>
</evidence>
<dbReference type="GO" id="GO:0004640">
    <property type="term" value="F:phosphoribosylanthranilate isomerase activity"/>
    <property type="evidence" value="ECO:0007669"/>
    <property type="project" value="UniProtKB-UniRule"/>
</dbReference>
<evidence type="ECO:0000256" key="6">
    <source>
        <dbReference type="ARBA" id="ARBA00022822"/>
    </source>
</evidence>
<comment type="pathway">
    <text evidence="2 9">Amino-acid biosynthesis; L-tryptophan biosynthesis; L-tryptophan from chorismate: step 3/5.</text>
</comment>
<dbReference type="RefSeq" id="WP_027305746.1">
    <property type="nucleotide sequence ID" value="NZ_CP020867.1"/>
</dbReference>
<dbReference type="Gene3D" id="3.20.20.70">
    <property type="entry name" value="Aldolase class I"/>
    <property type="match status" value="1"/>
</dbReference>
<evidence type="ECO:0000259" key="10">
    <source>
        <dbReference type="Pfam" id="PF00697"/>
    </source>
</evidence>
<name>A0A1W6BYR9_9BACT</name>
<evidence type="ECO:0000256" key="4">
    <source>
        <dbReference type="ARBA" id="ARBA00022272"/>
    </source>
</evidence>
<dbReference type="Pfam" id="PF00697">
    <property type="entry name" value="PRAI"/>
    <property type="match status" value="1"/>
</dbReference>
<evidence type="ECO:0000256" key="2">
    <source>
        <dbReference type="ARBA" id="ARBA00004664"/>
    </source>
</evidence>
<dbReference type="HAMAP" id="MF_00135">
    <property type="entry name" value="PRAI"/>
    <property type="match status" value="1"/>
</dbReference>
<dbReference type="EMBL" id="CP020867">
    <property type="protein sequence ID" value="ARJ57212.1"/>
    <property type="molecule type" value="Genomic_DNA"/>
</dbReference>
<dbReference type="PANTHER" id="PTHR42894">
    <property type="entry name" value="N-(5'-PHOSPHORIBOSYL)ANTHRANILATE ISOMERASE"/>
    <property type="match status" value="1"/>
</dbReference>
<dbReference type="PANTHER" id="PTHR42894:SF1">
    <property type="entry name" value="N-(5'-PHOSPHORIBOSYL)ANTHRANILATE ISOMERASE"/>
    <property type="match status" value="1"/>
</dbReference>
<dbReference type="UniPathway" id="UPA00035">
    <property type="reaction ID" value="UER00042"/>
</dbReference>
<gene>
    <name evidence="9 11" type="primary">trpF</name>
    <name evidence="11" type="ORF">CCUN_1633</name>
</gene>
<organism evidence="11 12">
    <name type="scientific">Campylobacter cuniculorum DSM 23162 = LMG 24588</name>
    <dbReference type="NCBI Taxonomy" id="1121267"/>
    <lineage>
        <taxon>Bacteria</taxon>
        <taxon>Pseudomonadati</taxon>
        <taxon>Campylobacterota</taxon>
        <taxon>Epsilonproteobacteria</taxon>
        <taxon>Campylobacterales</taxon>
        <taxon>Campylobacteraceae</taxon>
        <taxon>Campylobacter</taxon>
    </lineage>
</organism>
<dbReference type="EC" id="5.3.1.24" evidence="3 9"/>
<evidence type="ECO:0000256" key="9">
    <source>
        <dbReference type="HAMAP-Rule" id="MF_00135"/>
    </source>
</evidence>
<dbReference type="AlphaFoldDB" id="A0A1W6BYR9"/>
<feature type="domain" description="N-(5'phosphoribosyl) anthranilate isomerase (PRAI)" evidence="10">
    <location>
        <begin position="3"/>
        <end position="194"/>
    </location>
</feature>
<dbReference type="SUPFAM" id="SSF51366">
    <property type="entry name" value="Ribulose-phoshate binding barrel"/>
    <property type="match status" value="1"/>
</dbReference>
<keyword evidence="7 9" id="KW-0057">Aromatic amino acid biosynthesis</keyword>
<dbReference type="InterPro" id="IPR044643">
    <property type="entry name" value="TrpF_fam"/>
</dbReference>
<accession>A0A1W6BYR9</accession>
<dbReference type="Proteomes" id="UP000192902">
    <property type="component" value="Chromosome"/>
</dbReference>